<dbReference type="Gene3D" id="3.90.70.10">
    <property type="entry name" value="Cysteine proteinases"/>
    <property type="match status" value="1"/>
</dbReference>
<dbReference type="InterPro" id="IPR000169">
    <property type="entry name" value="Pept_cys_AS"/>
</dbReference>
<proteinExistence type="inferred from homology"/>
<gene>
    <name evidence="3" type="ORF">HannXRQ_Chr09g0253151</name>
</gene>
<dbReference type="InParanoid" id="A0A251TV20"/>
<dbReference type="Pfam" id="PF00112">
    <property type="entry name" value="Peptidase_C1"/>
    <property type="match status" value="1"/>
</dbReference>
<evidence type="ECO:0000313" key="3">
    <source>
        <dbReference type="EMBL" id="OTG14774.1"/>
    </source>
</evidence>
<evidence type="ECO:0000256" key="1">
    <source>
        <dbReference type="ARBA" id="ARBA00008455"/>
    </source>
</evidence>
<dbReference type="InterPro" id="IPR038765">
    <property type="entry name" value="Papain-like_cys_pep_sf"/>
</dbReference>
<dbReference type="PANTHER" id="PTHR12411">
    <property type="entry name" value="CYSTEINE PROTEASE FAMILY C1-RELATED"/>
    <property type="match status" value="1"/>
</dbReference>
<name>A0A251TV20_HELAN</name>
<dbReference type="Proteomes" id="UP000215914">
    <property type="component" value="Chromosome 9"/>
</dbReference>
<accession>A0A251TV20</accession>
<reference evidence="4" key="1">
    <citation type="journal article" date="2017" name="Nature">
        <title>The sunflower genome provides insights into oil metabolism, flowering and Asterid evolution.</title>
        <authorList>
            <person name="Badouin H."/>
            <person name="Gouzy J."/>
            <person name="Grassa C.J."/>
            <person name="Murat F."/>
            <person name="Staton S.E."/>
            <person name="Cottret L."/>
            <person name="Lelandais-Briere C."/>
            <person name="Owens G.L."/>
            <person name="Carrere S."/>
            <person name="Mayjonade B."/>
            <person name="Legrand L."/>
            <person name="Gill N."/>
            <person name="Kane N.C."/>
            <person name="Bowers J.E."/>
            <person name="Hubner S."/>
            <person name="Bellec A."/>
            <person name="Berard A."/>
            <person name="Berges H."/>
            <person name="Blanchet N."/>
            <person name="Boniface M.C."/>
            <person name="Brunel D."/>
            <person name="Catrice O."/>
            <person name="Chaidir N."/>
            <person name="Claudel C."/>
            <person name="Donnadieu C."/>
            <person name="Faraut T."/>
            <person name="Fievet G."/>
            <person name="Helmstetter N."/>
            <person name="King M."/>
            <person name="Knapp S.J."/>
            <person name="Lai Z."/>
            <person name="Le Paslier M.C."/>
            <person name="Lippi Y."/>
            <person name="Lorenzon L."/>
            <person name="Mandel J.R."/>
            <person name="Marage G."/>
            <person name="Marchand G."/>
            <person name="Marquand E."/>
            <person name="Bret-Mestries E."/>
            <person name="Morien E."/>
            <person name="Nambeesan S."/>
            <person name="Nguyen T."/>
            <person name="Pegot-Espagnet P."/>
            <person name="Pouilly N."/>
            <person name="Raftis F."/>
            <person name="Sallet E."/>
            <person name="Schiex T."/>
            <person name="Thomas J."/>
            <person name="Vandecasteele C."/>
            <person name="Vares D."/>
            <person name="Vear F."/>
            <person name="Vautrin S."/>
            <person name="Crespi M."/>
            <person name="Mangin B."/>
            <person name="Burke J.M."/>
            <person name="Salse J."/>
            <person name="Munos S."/>
            <person name="Vincourt P."/>
            <person name="Rieseberg L.H."/>
            <person name="Langlade N.B."/>
        </authorList>
    </citation>
    <scope>NUCLEOTIDE SEQUENCE [LARGE SCALE GENOMIC DNA]</scope>
    <source>
        <strain evidence="4">cv. SF193</strain>
    </source>
</reference>
<dbReference type="SUPFAM" id="SSF54001">
    <property type="entry name" value="Cysteine proteinases"/>
    <property type="match status" value="1"/>
</dbReference>
<dbReference type="AlphaFoldDB" id="A0A251TV20"/>
<dbReference type="GO" id="GO:0008234">
    <property type="term" value="F:cysteine-type peptidase activity"/>
    <property type="evidence" value="ECO:0007669"/>
    <property type="project" value="InterPro"/>
</dbReference>
<dbReference type="InterPro" id="IPR000668">
    <property type="entry name" value="Peptidase_C1A_C"/>
</dbReference>
<feature type="domain" description="Peptidase C1A papain C-terminal" evidence="2">
    <location>
        <begin position="33"/>
        <end position="90"/>
    </location>
</feature>
<evidence type="ECO:0000259" key="2">
    <source>
        <dbReference type="Pfam" id="PF00112"/>
    </source>
</evidence>
<dbReference type="InterPro" id="IPR013128">
    <property type="entry name" value="Peptidase_C1A"/>
</dbReference>
<protein>
    <submittedName>
        <fullName evidence="3">Putative peptidase C1A</fullName>
    </submittedName>
</protein>
<dbReference type="GO" id="GO:0006508">
    <property type="term" value="P:proteolysis"/>
    <property type="evidence" value="ECO:0007669"/>
    <property type="project" value="InterPro"/>
</dbReference>
<dbReference type="PROSITE" id="PS00139">
    <property type="entry name" value="THIOL_PROTEASE_CYS"/>
    <property type="match status" value="1"/>
</dbReference>
<evidence type="ECO:0000313" key="4">
    <source>
        <dbReference type="Proteomes" id="UP000215914"/>
    </source>
</evidence>
<comment type="similarity">
    <text evidence="1">Belongs to the peptidase C1 family.</text>
</comment>
<keyword evidence="4" id="KW-1185">Reference proteome</keyword>
<organism evidence="3 4">
    <name type="scientific">Helianthus annuus</name>
    <name type="common">Common sunflower</name>
    <dbReference type="NCBI Taxonomy" id="4232"/>
    <lineage>
        <taxon>Eukaryota</taxon>
        <taxon>Viridiplantae</taxon>
        <taxon>Streptophyta</taxon>
        <taxon>Embryophyta</taxon>
        <taxon>Tracheophyta</taxon>
        <taxon>Spermatophyta</taxon>
        <taxon>Magnoliopsida</taxon>
        <taxon>eudicotyledons</taxon>
        <taxon>Gunneridae</taxon>
        <taxon>Pentapetalae</taxon>
        <taxon>asterids</taxon>
        <taxon>campanulids</taxon>
        <taxon>Asterales</taxon>
        <taxon>Asteraceae</taxon>
        <taxon>Asteroideae</taxon>
        <taxon>Heliantheae alliance</taxon>
        <taxon>Heliantheae</taxon>
        <taxon>Helianthus</taxon>
    </lineage>
</organism>
<sequence>MVRIAEIGILGLRSRLRFPDDARKAPILPTTDLPEDFDWRDHGAVTDVKDQGSYGSCWSFSTTAALEGANFIATGKLQSLSEQQLDDCVHEVCVF</sequence>
<dbReference type="EMBL" id="CM007898">
    <property type="protein sequence ID" value="OTG14774.1"/>
    <property type="molecule type" value="Genomic_DNA"/>
</dbReference>
<dbReference type="STRING" id="4232.A0A251TV20"/>